<feature type="transmembrane region" description="Helical" evidence="1">
    <location>
        <begin position="53"/>
        <end position="71"/>
    </location>
</feature>
<reference evidence="2 3" key="1">
    <citation type="submission" date="2020-08" db="EMBL/GenBank/DDBJ databases">
        <title>Genomic Encyclopedia of Type Strains, Phase IV (KMG-IV): sequencing the most valuable type-strain genomes for metagenomic binning, comparative biology and taxonomic classification.</title>
        <authorList>
            <person name="Goeker M."/>
        </authorList>
    </citation>
    <scope>NUCLEOTIDE SEQUENCE [LARGE SCALE GENOMIC DNA]</scope>
    <source>
        <strain evidence="2 3">DSM 26718</strain>
    </source>
</reference>
<dbReference type="AlphaFoldDB" id="A0A7W9SZ04"/>
<evidence type="ECO:0000313" key="2">
    <source>
        <dbReference type="EMBL" id="MBB6058480.1"/>
    </source>
</evidence>
<dbReference type="Proteomes" id="UP000532746">
    <property type="component" value="Unassembled WGS sequence"/>
</dbReference>
<feature type="transmembrane region" description="Helical" evidence="1">
    <location>
        <begin position="83"/>
        <end position="103"/>
    </location>
</feature>
<name>A0A7W9SZ04_9BACT</name>
<dbReference type="EMBL" id="JACHGG010000002">
    <property type="protein sequence ID" value="MBB6058480.1"/>
    <property type="molecule type" value="Genomic_DNA"/>
</dbReference>
<feature type="transmembrane region" description="Helical" evidence="1">
    <location>
        <begin position="12"/>
        <end position="33"/>
    </location>
</feature>
<sequence length="196" mass="22710">MQNLKLIRYLSISIPVVFVFVFVIFFTSNRAVFNELGVLNLFQYNIHGINYRFMPVLFGYILLGGAIIVLWQQVRTVAPKIKLTSWVFTLSGLLLFALGVIPVNQNSFLAEWVSLVFVFINVLGLLFLLSKTDAFINKIFILCLMVSILYEVSERFIFLHGDIFDFNKSLVMCFLQYLLLYKYLCSEFRLTKANLL</sequence>
<comment type="caution">
    <text evidence="2">The sequence shown here is derived from an EMBL/GenBank/DDBJ whole genome shotgun (WGS) entry which is preliminary data.</text>
</comment>
<keyword evidence="3" id="KW-1185">Reference proteome</keyword>
<dbReference type="RefSeq" id="WP_183403302.1">
    <property type="nucleotide sequence ID" value="NZ_JACHGG010000002.1"/>
</dbReference>
<evidence type="ECO:0000313" key="3">
    <source>
        <dbReference type="Proteomes" id="UP000532746"/>
    </source>
</evidence>
<evidence type="ECO:0008006" key="4">
    <source>
        <dbReference type="Google" id="ProtNLM"/>
    </source>
</evidence>
<accession>A0A7W9SZ04</accession>
<gene>
    <name evidence="2" type="ORF">HNQ93_001326</name>
</gene>
<keyword evidence="1" id="KW-0472">Membrane</keyword>
<evidence type="ECO:0000256" key="1">
    <source>
        <dbReference type="SAM" id="Phobius"/>
    </source>
</evidence>
<feature type="transmembrane region" description="Helical" evidence="1">
    <location>
        <begin position="109"/>
        <end position="128"/>
    </location>
</feature>
<organism evidence="2 3">
    <name type="scientific">Hymenobacter luteus</name>
    <dbReference type="NCBI Taxonomy" id="1411122"/>
    <lineage>
        <taxon>Bacteria</taxon>
        <taxon>Pseudomonadati</taxon>
        <taxon>Bacteroidota</taxon>
        <taxon>Cytophagia</taxon>
        <taxon>Cytophagales</taxon>
        <taxon>Hymenobacteraceae</taxon>
        <taxon>Hymenobacter</taxon>
    </lineage>
</organism>
<keyword evidence="1" id="KW-1133">Transmembrane helix</keyword>
<protein>
    <recommendedName>
        <fullName evidence="4">DUF998 domain-containing protein</fullName>
    </recommendedName>
</protein>
<proteinExistence type="predicted"/>
<keyword evidence="1" id="KW-0812">Transmembrane</keyword>